<feature type="non-terminal residue" evidence="1">
    <location>
        <position position="1"/>
    </location>
</feature>
<dbReference type="EMBL" id="GEMB01006403">
    <property type="protein sequence ID" value="JAR96935.1"/>
    <property type="molecule type" value="Transcribed_RNA"/>
</dbReference>
<organism evidence="1">
    <name type="scientific">Triatoma infestans</name>
    <name type="common">Assassin bug</name>
    <dbReference type="NCBI Taxonomy" id="30076"/>
    <lineage>
        <taxon>Eukaryota</taxon>
        <taxon>Metazoa</taxon>
        <taxon>Ecdysozoa</taxon>
        <taxon>Arthropoda</taxon>
        <taxon>Hexapoda</taxon>
        <taxon>Insecta</taxon>
        <taxon>Pterygota</taxon>
        <taxon>Neoptera</taxon>
        <taxon>Paraneoptera</taxon>
        <taxon>Hemiptera</taxon>
        <taxon>Heteroptera</taxon>
        <taxon>Panheteroptera</taxon>
        <taxon>Cimicomorpha</taxon>
        <taxon>Reduviidae</taxon>
        <taxon>Triatominae</taxon>
        <taxon>Triatoma</taxon>
    </lineage>
</organism>
<protein>
    <submittedName>
        <fullName evidence="1">Pescadillo-like protein</fullName>
    </submittedName>
</protein>
<name>A0A161MBE4_TRIIF</name>
<evidence type="ECO:0000313" key="1">
    <source>
        <dbReference type="EMBL" id="JAR96935.1"/>
    </source>
</evidence>
<proteinExistence type="predicted"/>
<sequence>RKLPIQIHVFTNSCIILSEMGGIRKKKFTSGEGSQYWTSSYSSQETTVIIKRF</sequence>
<reference evidence="1" key="1">
    <citation type="submission" date="2016-04" db="EMBL/GenBank/DDBJ databases">
        <authorList>
            <person name="Calderon-Fernandez G.M.Sr."/>
        </authorList>
    </citation>
    <scope>NUCLEOTIDE SEQUENCE</scope>
    <source>
        <strain evidence="1">Int1</strain>
        <tissue evidence="1">Integument</tissue>
    </source>
</reference>
<accession>A0A161MBE4</accession>
<dbReference type="AlphaFoldDB" id="A0A161MBE4"/>
<reference evidence="1" key="2">
    <citation type="journal article" date="2017" name="J. Med. Entomol.">
        <title>Transcriptome Analysis of the Triatoma infestans (Hemiptera: Reduviidae) Integument.</title>
        <authorList>
            <person name="Calderon-Fernandez G.M."/>
            <person name="Moriconi D.E."/>
            <person name="Dulbecco A.B."/>
            <person name="Juarez M.P."/>
        </authorList>
    </citation>
    <scope>NUCLEOTIDE SEQUENCE</scope>
    <source>
        <strain evidence="1">Int1</strain>
        <tissue evidence="1">Integument</tissue>
    </source>
</reference>